<dbReference type="PRINTS" id="PR00377">
    <property type="entry name" value="IMPHPHTASES"/>
</dbReference>
<dbReference type="GO" id="GO:0007165">
    <property type="term" value="P:signal transduction"/>
    <property type="evidence" value="ECO:0007669"/>
    <property type="project" value="TreeGrafter"/>
</dbReference>
<feature type="binding site" evidence="9">
    <location>
        <position position="91"/>
    </location>
    <ligand>
        <name>Mg(2+)</name>
        <dbReference type="ChEBI" id="CHEBI:18420"/>
        <label>1</label>
        <note>catalytic</note>
    </ligand>
</feature>
<dbReference type="Gene3D" id="3.30.540.10">
    <property type="entry name" value="Fructose-1,6-Bisphosphatase, subunit A, domain 1"/>
    <property type="match status" value="1"/>
</dbReference>
<dbReference type="GO" id="GO:0046872">
    <property type="term" value="F:metal ion binding"/>
    <property type="evidence" value="ECO:0007669"/>
    <property type="project" value="UniProtKB-KW"/>
</dbReference>
<feature type="binding site" evidence="9">
    <location>
        <position position="75"/>
    </location>
    <ligand>
        <name>Mg(2+)</name>
        <dbReference type="ChEBI" id="CHEBI:18420"/>
        <label>1</label>
        <note>catalytic</note>
    </ligand>
</feature>
<dbReference type="Gene3D" id="3.40.190.80">
    <property type="match status" value="1"/>
</dbReference>
<dbReference type="EC" id="3.1.3.25" evidence="4"/>
<evidence type="ECO:0000313" key="10">
    <source>
        <dbReference type="EMBL" id="TPW32216.1"/>
    </source>
</evidence>
<dbReference type="FunFam" id="3.30.540.10:FF:000003">
    <property type="entry name" value="Inositol-1-monophosphatase"/>
    <property type="match status" value="1"/>
</dbReference>
<dbReference type="Pfam" id="PF00459">
    <property type="entry name" value="Inositol_P"/>
    <property type="match status" value="1"/>
</dbReference>
<dbReference type="Proteomes" id="UP000318801">
    <property type="component" value="Unassembled WGS sequence"/>
</dbReference>
<dbReference type="SUPFAM" id="SSF56655">
    <property type="entry name" value="Carbohydrate phosphatase"/>
    <property type="match status" value="1"/>
</dbReference>
<comment type="caution">
    <text evidence="10">The sequence shown here is derived from an EMBL/GenBank/DDBJ whole genome shotgun (WGS) entry which is preliminary data.</text>
</comment>
<dbReference type="InterPro" id="IPR020583">
    <property type="entry name" value="Inositol_monoP_metal-BS"/>
</dbReference>
<comment type="similarity">
    <text evidence="3">Belongs to the inositol monophosphatase superfamily.</text>
</comment>
<keyword evidence="11" id="KW-1185">Reference proteome</keyword>
<evidence type="ECO:0000256" key="6">
    <source>
        <dbReference type="ARBA" id="ARBA00022723"/>
    </source>
</evidence>
<feature type="binding site" evidence="9">
    <location>
        <position position="93"/>
    </location>
    <ligand>
        <name>Mg(2+)</name>
        <dbReference type="ChEBI" id="CHEBI:18420"/>
        <label>2</label>
    </ligand>
</feature>
<evidence type="ECO:0000256" key="1">
    <source>
        <dbReference type="ARBA" id="ARBA00001033"/>
    </source>
</evidence>
<dbReference type="GO" id="GO:0006020">
    <property type="term" value="P:inositol metabolic process"/>
    <property type="evidence" value="ECO:0007669"/>
    <property type="project" value="TreeGrafter"/>
</dbReference>
<evidence type="ECO:0000256" key="3">
    <source>
        <dbReference type="ARBA" id="ARBA00009759"/>
    </source>
</evidence>
<comment type="catalytic activity">
    <reaction evidence="1">
        <text>a myo-inositol phosphate + H2O = myo-inositol + phosphate</text>
        <dbReference type="Rhea" id="RHEA:24056"/>
        <dbReference type="ChEBI" id="CHEBI:15377"/>
        <dbReference type="ChEBI" id="CHEBI:17268"/>
        <dbReference type="ChEBI" id="CHEBI:43474"/>
        <dbReference type="ChEBI" id="CHEBI:84139"/>
        <dbReference type="EC" id="3.1.3.25"/>
    </reaction>
</comment>
<feature type="binding site" evidence="9">
    <location>
        <position position="217"/>
    </location>
    <ligand>
        <name>Mg(2+)</name>
        <dbReference type="ChEBI" id="CHEBI:18420"/>
        <label>1</label>
        <note>catalytic</note>
    </ligand>
</feature>
<evidence type="ECO:0000256" key="2">
    <source>
        <dbReference type="ARBA" id="ARBA00001946"/>
    </source>
</evidence>
<dbReference type="PANTHER" id="PTHR20854">
    <property type="entry name" value="INOSITOL MONOPHOSPHATASE"/>
    <property type="match status" value="1"/>
</dbReference>
<dbReference type="EMBL" id="VHLG01000002">
    <property type="protein sequence ID" value="TPW32216.1"/>
    <property type="molecule type" value="Genomic_DNA"/>
</dbReference>
<evidence type="ECO:0000256" key="8">
    <source>
        <dbReference type="ARBA" id="ARBA00022842"/>
    </source>
</evidence>
<comment type="cofactor">
    <cofactor evidence="2 9">
        <name>Mg(2+)</name>
        <dbReference type="ChEBI" id="CHEBI:18420"/>
    </cofactor>
</comment>
<dbReference type="RefSeq" id="WP_141147727.1">
    <property type="nucleotide sequence ID" value="NZ_VHLG01000002.1"/>
</dbReference>
<dbReference type="OrthoDB" id="9785695at2"/>
<evidence type="ECO:0000256" key="9">
    <source>
        <dbReference type="PIRSR" id="PIRSR600760-2"/>
    </source>
</evidence>
<keyword evidence="8 9" id="KW-0460">Magnesium</keyword>
<feature type="binding site" evidence="9">
    <location>
        <position position="94"/>
    </location>
    <ligand>
        <name>Mg(2+)</name>
        <dbReference type="ChEBI" id="CHEBI:18420"/>
        <label>1</label>
        <note>catalytic</note>
    </ligand>
</feature>
<organism evidence="10 11">
    <name type="scientific">Martelella alba</name>
    <dbReference type="NCBI Taxonomy" id="2590451"/>
    <lineage>
        <taxon>Bacteria</taxon>
        <taxon>Pseudomonadati</taxon>
        <taxon>Pseudomonadota</taxon>
        <taxon>Alphaproteobacteria</taxon>
        <taxon>Hyphomicrobiales</taxon>
        <taxon>Aurantimonadaceae</taxon>
        <taxon>Martelella</taxon>
    </lineage>
</organism>
<protein>
    <recommendedName>
        <fullName evidence="5">Inositol-1-monophosphatase</fullName>
        <ecNumber evidence="4">3.1.3.25</ecNumber>
    </recommendedName>
</protein>
<dbReference type="AlphaFoldDB" id="A0A506UFA9"/>
<keyword evidence="6 9" id="KW-0479">Metal-binding</keyword>
<proteinExistence type="inferred from homology"/>
<accession>A0A506UFA9</accession>
<dbReference type="InterPro" id="IPR000760">
    <property type="entry name" value="Inositol_monophosphatase-like"/>
</dbReference>
<evidence type="ECO:0000313" key="11">
    <source>
        <dbReference type="Proteomes" id="UP000318801"/>
    </source>
</evidence>
<dbReference type="PANTHER" id="PTHR20854:SF4">
    <property type="entry name" value="INOSITOL-1-MONOPHOSPHATASE-RELATED"/>
    <property type="match status" value="1"/>
</dbReference>
<evidence type="ECO:0000256" key="5">
    <source>
        <dbReference type="ARBA" id="ARBA00019784"/>
    </source>
</evidence>
<keyword evidence="7" id="KW-0378">Hydrolase</keyword>
<dbReference type="PROSITE" id="PS00629">
    <property type="entry name" value="IMP_1"/>
    <property type="match status" value="1"/>
</dbReference>
<sequence>MNDISDSQAARIAVAKSIIVKAGATALGYFERFHTLSVEHKTSGQDTVSEADRNVETEIRTALSAAFPEDGLWGEEHGRRDGASAYTWVIDPIDGTAAFLHGMPSWTVVIALLKGGETVAGLIFAPAEDKLFFAEAGKGAFCNDRPIRIDNATPLDGGLVVIGPGAPHFAAHVGGIITRLMAAGGMYMRFGSAARSLSMVASGNLLGFYEPALSSWDCLAGLLLVREAGGETEGFSKENDWSNRQPVLAVTPAAASELKAVIGPRGAV</sequence>
<evidence type="ECO:0000256" key="7">
    <source>
        <dbReference type="ARBA" id="ARBA00022801"/>
    </source>
</evidence>
<name>A0A506UFA9_9HYPH</name>
<gene>
    <name evidence="10" type="ORF">FJU08_04180</name>
</gene>
<evidence type="ECO:0000256" key="4">
    <source>
        <dbReference type="ARBA" id="ARBA00013106"/>
    </source>
</evidence>
<reference evidence="10 11" key="1">
    <citation type="submission" date="2019-06" db="EMBL/GenBank/DDBJ databases">
        <authorList>
            <person name="Li M."/>
        </authorList>
    </citation>
    <scope>NUCLEOTIDE SEQUENCE [LARGE SCALE GENOMIC DNA]</scope>
    <source>
        <strain evidence="10 11">BGMRC2036</strain>
    </source>
</reference>
<dbReference type="GO" id="GO:0008934">
    <property type="term" value="F:inositol monophosphate 1-phosphatase activity"/>
    <property type="evidence" value="ECO:0007669"/>
    <property type="project" value="TreeGrafter"/>
</dbReference>